<protein>
    <submittedName>
        <fullName evidence="2">Uncharacterized protein</fullName>
    </submittedName>
</protein>
<reference evidence="3" key="1">
    <citation type="submission" date="2011-08" db="EMBL/GenBank/DDBJ databases">
        <authorList>
            <person name="Rombauts S."/>
        </authorList>
    </citation>
    <scope>NUCLEOTIDE SEQUENCE</scope>
    <source>
        <strain evidence="3">London</strain>
    </source>
</reference>
<keyword evidence="3" id="KW-1185">Reference proteome</keyword>
<dbReference type="EMBL" id="CAEY01001959">
    <property type="status" value="NOT_ANNOTATED_CDS"/>
    <property type="molecule type" value="Genomic_DNA"/>
</dbReference>
<accession>T1KCE6</accession>
<dbReference type="HOGENOM" id="CLU_3208223_0_0_1"/>
<dbReference type="Proteomes" id="UP000015104">
    <property type="component" value="Unassembled WGS sequence"/>
</dbReference>
<evidence type="ECO:0000256" key="1">
    <source>
        <dbReference type="SAM" id="MobiDB-lite"/>
    </source>
</evidence>
<feature type="region of interest" description="Disordered" evidence="1">
    <location>
        <begin position="1"/>
        <end position="45"/>
    </location>
</feature>
<feature type="compositionally biased region" description="Basic and acidic residues" evidence="1">
    <location>
        <begin position="13"/>
        <end position="33"/>
    </location>
</feature>
<evidence type="ECO:0000313" key="2">
    <source>
        <dbReference type="EnsemblMetazoa" id="tetur08g07350.1"/>
    </source>
</evidence>
<reference evidence="2" key="2">
    <citation type="submission" date="2015-06" db="UniProtKB">
        <authorList>
            <consortium name="EnsemblMetazoa"/>
        </authorList>
    </citation>
    <scope>IDENTIFICATION</scope>
</reference>
<name>T1KCE6_TETUR</name>
<proteinExistence type="predicted"/>
<sequence length="45" mass="5391">MNLMKMPKIQTQKSKEPQNLQKKDQNSVDKEALPYRLRYPPLKSF</sequence>
<dbReference type="EnsemblMetazoa" id="tetur08g07350.1">
    <property type="protein sequence ID" value="tetur08g07350.1"/>
    <property type="gene ID" value="tetur08g07350"/>
</dbReference>
<organism evidence="2 3">
    <name type="scientific">Tetranychus urticae</name>
    <name type="common">Two-spotted spider mite</name>
    <dbReference type="NCBI Taxonomy" id="32264"/>
    <lineage>
        <taxon>Eukaryota</taxon>
        <taxon>Metazoa</taxon>
        <taxon>Ecdysozoa</taxon>
        <taxon>Arthropoda</taxon>
        <taxon>Chelicerata</taxon>
        <taxon>Arachnida</taxon>
        <taxon>Acari</taxon>
        <taxon>Acariformes</taxon>
        <taxon>Trombidiformes</taxon>
        <taxon>Prostigmata</taxon>
        <taxon>Eleutherengona</taxon>
        <taxon>Raphignathae</taxon>
        <taxon>Tetranychoidea</taxon>
        <taxon>Tetranychidae</taxon>
        <taxon>Tetranychus</taxon>
    </lineage>
</organism>
<evidence type="ECO:0000313" key="3">
    <source>
        <dbReference type="Proteomes" id="UP000015104"/>
    </source>
</evidence>
<dbReference type="AlphaFoldDB" id="T1KCE6"/>